<dbReference type="InterPro" id="IPR026188">
    <property type="entry name" value="Lebercilin-like"/>
</dbReference>
<accession>A0ABM1TNR9</accession>
<sequence>MATSPTESYASFFGIPTKSRSNSVNTEKNDSNTISHRDEKLEIVSKQRTDSNIDTSNLNDLNLQPDRSSVSHSVTEFPIQQSSTDFDEGKTNDVEEYAHVESSHKLSPPVGSYSDEKSCQDSVYSDEFESDSLPSNVKTAKKKLTKYRRQSGNESAGVNKSRSLLRNSMYFQLHGKQNSKSQRSSQASRSNFSTGPQERNYVTQRLLSARRLKINELRNELEDTQRQVREVEQENRFLKRLQLKQERDLARLQNSKGELPEMLQSHSEEVRVLKKLLSKAKEKIK</sequence>
<feature type="compositionally biased region" description="Basic residues" evidence="4">
    <location>
        <begin position="139"/>
        <end position="149"/>
    </location>
</feature>
<dbReference type="InterPro" id="IPR028933">
    <property type="entry name" value="Lebercilin_dom"/>
</dbReference>
<keyword evidence="2 3" id="KW-0175">Coiled coil</keyword>
<organism evidence="6 7">
    <name type="scientific">Limulus polyphemus</name>
    <name type="common">Atlantic horseshoe crab</name>
    <dbReference type="NCBI Taxonomy" id="6850"/>
    <lineage>
        <taxon>Eukaryota</taxon>
        <taxon>Metazoa</taxon>
        <taxon>Ecdysozoa</taxon>
        <taxon>Arthropoda</taxon>
        <taxon>Chelicerata</taxon>
        <taxon>Merostomata</taxon>
        <taxon>Xiphosura</taxon>
        <taxon>Limulidae</taxon>
        <taxon>Limulus</taxon>
    </lineage>
</organism>
<feature type="region of interest" description="Disordered" evidence="4">
    <location>
        <begin position="1"/>
        <end position="201"/>
    </location>
</feature>
<feature type="compositionally biased region" description="Polar residues" evidence="4">
    <location>
        <begin position="52"/>
        <end position="84"/>
    </location>
</feature>
<protein>
    <submittedName>
        <fullName evidence="7">Lebercilin-like</fullName>
    </submittedName>
</protein>
<dbReference type="RefSeq" id="XP_022257525.1">
    <property type="nucleotide sequence ID" value="XM_022401817.1"/>
</dbReference>
<feature type="compositionally biased region" description="Basic and acidic residues" evidence="4">
    <location>
        <begin position="87"/>
        <end position="104"/>
    </location>
</feature>
<name>A0ABM1TNR9_LIMPO</name>
<evidence type="ECO:0000256" key="4">
    <source>
        <dbReference type="SAM" id="MobiDB-lite"/>
    </source>
</evidence>
<dbReference type="PANTHER" id="PTHR16650">
    <property type="entry name" value="C21ORF13-RELATED"/>
    <property type="match status" value="1"/>
</dbReference>
<dbReference type="Pfam" id="PF15619">
    <property type="entry name" value="Lebercilin"/>
    <property type="match status" value="1"/>
</dbReference>
<evidence type="ECO:0000259" key="5">
    <source>
        <dbReference type="Pfam" id="PF15619"/>
    </source>
</evidence>
<comment type="similarity">
    <text evidence="1">Belongs to the LCA5 family.</text>
</comment>
<evidence type="ECO:0000256" key="2">
    <source>
        <dbReference type="ARBA" id="ARBA00023054"/>
    </source>
</evidence>
<gene>
    <name evidence="7" type="primary">LOC111089392</name>
</gene>
<reference evidence="7" key="1">
    <citation type="submission" date="2025-08" db="UniProtKB">
        <authorList>
            <consortium name="RefSeq"/>
        </authorList>
    </citation>
    <scope>IDENTIFICATION</scope>
    <source>
        <tissue evidence="7">Muscle</tissue>
    </source>
</reference>
<feature type="compositionally biased region" description="Low complexity" evidence="4">
    <location>
        <begin position="176"/>
        <end position="193"/>
    </location>
</feature>
<evidence type="ECO:0000313" key="6">
    <source>
        <dbReference type="Proteomes" id="UP000694941"/>
    </source>
</evidence>
<dbReference type="GeneID" id="111089392"/>
<feature type="compositionally biased region" description="Polar residues" evidence="4">
    <location>
        <begin position="150"/>
        <end position="170"/>
    </location>
</feature>
<keyword evidence="6" id="KW-1185">Reference proteome</keyword>
<feature type="compositionally biased region" description="Basic and acidic residues" evidence="4">
    <location>
        <begin position="27"/>
        <end position="51"/>
    </location>
</feature>
<evidence type="ECO:0000256" key="3">
    <source>
        <dbReference type="SAM" id="Coils"/>
    </source>
</evidence>
<proteinExistence type="inferred from homology"/>
<feature type="coiled-coil region" evidence="3">
    <location>
        <begin position="207"/>
        <end position="283"/>
    </location>
</feature>
<evidence type="ECO:0000256" key="1">
    <source>
        <dbReference type="ARBA" id="ARBA00010229"/>
    </source>
</evidence>
<feature type="domain" description="Lebercilin" evidence="5">
    <location>
        <begin position="202"/>
        <end position="284"/>
    </location>
</feature>
<evidence type="ECO:0000313" key="7">
    <source>
        <dbReference type="RefSeq" id="XP_022257525.1"/>
    </source>
</evidence>
<dbReference type="PANTHER" id="PTHR16650:SF6">
    <property type="entry name" value="GH21622P"/>
    <property type="match status" value="1"/>
</dbReference>
<dbReference type="Proteomes" id="UP000694941">
    <property type="component" value="Unplaced"/>
</dbReference>